<protein>
    <submittedName>
        <fullName evidence="1">Uncharacterized protein</fullName>
    </submittedName>
</protein>
<accession>L1JV33</accession>
<dbReference type="PaxDb" id="55529-EKX52247"/>
<dbReference type="GeneID" id="17308849"/>
<proteinExistence type="predicted"/>
<name>L1JV33_GUITC</name>
<dbReference type="AlphaFoldDB" id="L1JV33"/>
<organism evidence="1">
    <name type="scientific">Guillardia theta (strain CCMP2712)</name>
    <name type="common">Cryptophyte</name>
    <dbReference type="NCBI Taxonomy" id="905079"/>
    <lineage>
        <taxon>Eukaryota</taxon>
        <taxon>Cryptophyceae</taxon>
        <taxon>Pyrenomonadales</taxon>
        <taxon>Geminigeraceae</taxon>
        <taxon>Guillardia</taxon>
    </lineage>
</organism>
<sequence>MLLQVWYDGESYNLQCGTGMQRVAWIARVAAQRFGAAGIWCSPGKEVQRPKEFIPGRVFLYPSEQELDPEATILSLV</sequence>
<feature type="non-terminal residue" evidence="1">
    <location>
        <position position="77"/>
    </location>
</feature>
<gene>
    <name evidence="1" type="ORF">GUITHDRAFT_150730</name>
</gene>
<dbReference type="HOGENOM" id="CLU_2662057_0_0_1"/>
<reference evidence="1" key="1">
    <citation type="journal article" date="2012" name="Nature">
        <title>Algal genomes reveal evolutionary mosaicism and the fate of nucleomorphs.</title>
        <authorList>
            <consortium name="DOE Joint Genome Institute"/>
            <person name="Curtis B.A."/>
            <person name="Tanifuji G."/>
            <person name="Burki F."/>
            <person name="Gruber A."/>
            <person name="Irimia M."/>
            <person name="Maruyama S."/>
            <person name="Arias M.C."/>
            <person name="Ball S.G."/>
            <person name="Gile G.H."/>
            <person name="Hirakawa Y."/>
            <person name="Hopkins J.F."/>
            <person name="Kuo A."/>
            <person name="Rensing S.A."/>
            <person name="Schmutz J."/>
            <person name="Symeonidi A."/>
            <person name="Elias M."/>
            <person name="Eveleigh R.J."/>
            <person name="Herman E.K."/>
            <person name="Klute M.J."/>
            <person name="Nakayama T."/>
            <person name="Obornik M."/>
            <person name="Reyes-Prieto A."/>
            <person name="Armbrust E.V."/>
            <person name="Aves S.J."/>
            <person name="Beiko R.G."/>
            <person name="Coutinho P."/>
            <person name="Dacks J.B."/>
            <person name="Durnford D.G."/>
            <person name="Fast N.M."/>
            <person name="Green B.R."/>
            <person name="Grisdale C.J."/>
            <person name="Hempel F."/>
            <person name="Henrissat B."/>
            <person name="Hoppner M.P."/>
            <person name="Ishida K."/>
            <person name="Kim E."/>
            <person name="Koreny L."/>
            <person name="Kroth P.G."/>
            <person name="Liu Y."/>
            <person name="Malik S.B."/>
            <person name="Maier U.G."/>
            <person name="McRose D."/>
            <person name="Mock T."/>
            <person name="Neilson J.A."/>
            <person name="Onodera N.T."/>
            <person name="Poole A.M."/>
            <person name="Pritham E.J."/>
            <person name="Richards T.A."/>
            <person name="Rocap G."/>
            <person name="Roy S.W."/>
            <person name="Sarai C."/>
            <person name="Schaack S."/>
            <person name="Shirato S."/>
            <person name="Slamovits C.H."/>
            <person name="Spencer D.F."/>
            <person name="Suzuki S."/>
            <person name="Worden A.Z."/>
            <person name="Zauner S."/>
            <person name="Barry K."/>
            <person name="Bell C."/>
            <person name="Bharti A.K."/>
            <person name="Crow J.A."/>
            <person name="Grimwood J."/>
            <person name="Kramer R."/>
            <person name="Lindquist E."/>
            <person name="Lucas S."/>
            <person name="Salamov A."/>
            <person name="McFadden G.I."/>
            <person name="Lane C.E."/>
            <person name="Keeling P.J."/>
            <person name="Gray M.W."/>
            <person name="Grigoriev I.V."/>
            <person name="Archibald J.M."/>
        </authorList>
    </citation>
    <scope>NUCLEOTIDE SEQUENCE</scope>
    <source>
        <strain evidence="1">CCMP2712</strain>
    </source>
</reference>
<dbReference type="RefSeq" id="XP_005839227.1">
    <property type="nucleotide sequence ID" value="XM_005839170.1"/>
</dbReference>
<dbReference type="KEGG" id="gtt:GUITHDRAFT_150730"/>
<dbReference type="EMBL" id="JH992973">
    <property type="protein sequence ID" value="EKX52247.1"/>
    <property type="molecule type" value="Genomic_DNA"/>
</dbReference>
<evidence type="ECO:0000313" key="1">
    <source>
        <dbReference type="EMBL" id="EKX52247.1"/>
    </source>
</evidence>